<keyword evidence="6 11" id="KW-0645">Protease</keyword>
<dbReference type="InterPro" id="IPR023358">
    <property type="entry name" value="Peptidase_M18_dom2"/>
</dbReference>
<dbReference type="GO" id="GO:0006508">
    <property type="term" value="P:proteolysis"/>
    <property type="evidence" value="ECO:0007669"/>
    <property type="project" value="UniProtKB-KW"/>
</dbReference>
<sequence length="450" mass="49334">MLSPKDSQVQELANDFVGFINKSSTPFHVVEVVSSWLLEAGFARLVEGEKWPETVNGGKYFVTRNDSSVVAFAVGGKFVPENGLKIVGAHTDSPNLALKPRTRSDKGGYQGVSVQCYGGGLWHTWFDRDLTVAGRVFISGNGTEKRLIKLDKSVMRIPSLAIHLSSAQERESFAPNKEKQLVPITSTTIIDAVNDVSLHHNAQLMKSIAEAARCRPNDIIDFDLSVIDSQNATIGGICDEFIFAPRLDNLISCYCGIKALIKACPNLHDDDMIRMVCLFDNEEVGSETAQGAGGTLIPDIVEYINKTKTLRATIVANSFLLSVDGSHAVHPNYQEKHEDQHRPFLHHGPVIKYNANMRYATNGATAAVIKLIAKKASIPLQEFCVRNDSPCGSTIGPVLSTLSGIKTVDLGNPMLSMHSIREMCGTVDLLHLLNLIEAFFVNYRRDLIVN</sequence>
<dbReference type="GO" id="GO:0004177">
    <property type="term" value="F:aminopeptidase activity"/>
    <property type="evidence" value="ECO:0007669"/>
    <property type="project" value="UniProtKB-KW"/>
</dbReference>
<proteinExistence type="inferred from homology"/>
<dbReference type="OMA" id="GPILKVN"/>
<evidence type="ECO:0000256" key="9">
    <source>
        <dbReference type="ARBA" id="ARBA00022833"/>
    </source>
</evidence>
<dbReference type="Gene3D" id="3.40.630.10">
    <property type="entry name" value="Zn peptidases"/>
    <property type="match status" value="1"/>
</dbReference>
<dbReference type="EMBL" id="CAEX01003377">
    <property type="protein sequence ID" value="CCD19410.1"/>
    <property type="molecule type" value="Genomic_DNA"/>
</dbReference>
<organism evidence="12 13">
    <name type="scientific">Trypanosoma vivax (strain Y486)</name>
    <dbReference type="NCBI Taxonomy" id="1055687"/>
    <lineage>
        <taxon>Eukaryota</taxon>
        <taxon>Discoba</taxon>
        <taxon>Euglenozoa</taxon>
        <taxon>Kinetoplastea</taxon>
        <taxon>Metakinetoplastina</taxon>
        <taxon>Trypanosomatida</taxon>
        <taxon>Trypanosomatidae</taxon>
        <taxon>Trypanosoma</taxon>
        <taxon>Duttonella</taxon>
    </lineage>
</organism>
<evidence type="ECO:0000256" key="2">
    <source>
        <dbReference type="ARBA" id="ARBA00001947"/>
    </source>
</evidence>
<evidence type="ECO:0000313" key="13">
    <source>
        <dbReference type="Proteomes" id="UP000009027"/>
    </source>
</evidence>
<dbReference type="AlphaFoldDB" id="F9WPD3"/>
<evidence type="ECO:0000256" key="1">
    <source>
        <dbReference type="ARBA" id="ARBA00001335"/>
    </source>
</evidence>
<evidence type="ECO:0000313" key="12">
    <source>
        <dbReference type="EMBL" id="CCD19410.1"/>
    </source>
</evidence>
<dbReference type="PRINTS" id="PR00932">
    <property type="entry name" value="AMINO1PTASE"/>
</dbReference>
<evidence type="ECO:0000256" key="3">
    <source>
        <dbReference type="ARBA" id="ARBA00008290"/>
    </source>
</evidence>
<reference evidence="12 13" key="1">
    <citation type="journal article" date="2012" name="Proc. Natl. Acad. Sci. U.S.A.">
        <title>Antigenic diversity is generated by distinct evolutionary mechanisms in African trypanosome species.</title>
        <authorList>
            <person name="Jackson A.P."/>
            <person name="Berry A."/>
            <person name="Aslett M."/>
            <person name="Allison H.C."/>
            <person name="Burton P."/>
            <person name="Vavrova-Anderson J."/>
            <person name="Brown R."/>
            <person name="Browne H."/>
            <person name="Corton N."/>
            <person name="Hauser H."/>
            <person name="Gamble J."/>
            <person name="Gilderthorp R."/>
            <person name="Marcello L."/>
            <person name="McQuillan J."/>
            <person name="Otto T.D."/>
            <person name="Quail M.A."/>
            <person name="Sanders M.J."/>
            <person name="van Tonder A."/>
            <person name="Ginger M.L."/>
            <person name="Field M.C."/>
            <person name="Barry J.D."/>
            <person name="Hertz-Fowler C."/>
            <person name="Berriman M."/>
        </authorList>
    </citation>
    <scope>NUCLEOTIDE SEQUENCE</scope>
    <source>
        <strain evidence="12 13">Y486</strain>
    </source>
</reference>
<dbReference type="SUPFAM" id="SSF53187">
    <property type="entry name" value="Zn-dependent exopeptidases"/>
    <property type="match status" value="1"/>
</dbReference>
<comment type="catalytic activity">
    <reaction evidence="1">
        <text>Release of an N-terminal aspartate or glutamate from a peptide, with a preference for aspartate.</text>
        <dbReference type="EC" id="3.4.11.21"/>
    </reaction>
</comment>
<accession>F9WPD3</accession>
<evidence type="ECO:0000256" key="5">
    <source>
        <dbReference type="ARBA" id="ARBA00022438"/>
    </source>
</evidence>
<dbReference type="GO" id="GO:0008270">
    <property type="term" value="F:zinc ion binding"/>
    <property type="evidence" value="ECO:0007669"/>
    <property type="project" value="InterPro"/>
</dbReference>
<keyword evidence="7 11" id="KW-0479">Metal-binding</keyword>
<protein>
    <recommendedName>
        <fullName evidence="4">aspartyl aminopeptidase</fullName>
        <ecNumber evidence="4">3.4.11.21</ecNumber>
    </recommendedName>
</protein>
<evidence type="ECO:0000256" key="4">
    <source>
        <dbReference type="ARBA" id="ARBA00011965"/>
    </source>
</evidence>
<keyword evidence="10 11" id="KW-0482">Metalloprotease</keyword>
<name>F9WPD3_TRYVY</name>
<dbReference type="Proteomes" id="UP000009027">
    <property type="component" value="Unassembled WGS sequence"/>
</dbReference>
<evidence type="ECO:0000256" key="6">
    <source>
        <dbReference type="ARBA" id="ARBA00022670"/>
    </source>
</evidence>
<evidence type="ECO:0000256" key="8">
    <source>
        <dbReference type="ARBA" id="ARBA00022801"/>
    </source>
</evidence>
<dbReference type="PANTHER" id="PTHR28570:SF3">
    <property type="entry name" value="ASPARTYL AMINOPEPTIDASE"/>
    <property type="match status" value="1"/>
</dbReference>
<comment type="cofactor">
    <cofactor evidence="2">
        <name>Zn(2+)</name>
        <dbReference type="ChEBI" id="CHEBI:29105"/>
    </cofactor>
</comment>
<dbReference type="FunFam" id="2.30.250.10:FF:000001">
    <property type="entry name" value="Aspartyl aminopeptidase 1"/>
    <property type="match status" value="1"/>
</dbReference>
<dbReference type="Gene3D" id="2.30.250.10">
    <property type="entry name" value="Aminopeptidase i, Domain 2"/>
    <property type="match status" value="1"/>
</dbReference>
<dbReference type="NCBIfam" id="NF002759">
    <property type="entry name" value="PRK02813.1"/>
    <property type="match status" value="1"/>
</dbReference>
<dbReference type="GO" id="GO:0005737">
    <property type="term" value="C:cytoplasm"/>
    <property type="evidence" value="ECO:0007669"/>
    <property type="project" value="UniProtKB-ARBA"/>
</dbReference>
<evidence type="ECO:0000256" key="11">
    <source>
        <dbReference type="RuleBase" id="RU004386"/>
    </source>
</evidence>
<dbReference type="GO" id="GO:0008237">
    <property type="term" value="F:metallopeptidase activity"/>
    <property type="evidence" value="ECO:0007669"/>
    <property type="project" value="UniProtKB-KW"/>
</dbReference>
<evidence type="ECO:0000256" key="10">
    <source>
        <dbReference type="ARBA" id="ARBA00023049"/>
    </source>
</evidence>
<keyword evidence="13" id="KW-1185">Reference proteome</keyword>
<dbReference type="PANTHER" id="PTHR28570">
    <property type="entry name" value="ASPARTYL AMINOPEPTIDASE"/>
    <property type="match status" value="1"/>
</dbReference>
<dbReference type="Pfam" id="PF02127">
    <property type="entry name" value="Peptidase_M18"/>
    <property type="match status" value="1"/>
</dbReference>
<keyword evidence="9 11" id="KW-0862">Zinc</keyword>
<keyword evidence="8 11" id="KW-0378">Hydrolase</keyword>
<keyword evidence="5 11" id="KW-0031">Aminopeptidase</keyword>
<dbReference type="EC" id="3.4.11.21" evidence="4"/>
<dbReference type="CDD" id="cd05658">
    <property type="entry name" value="M18_DAP"/>
    <property type="match status" value="1"/>
</dbReference>
<dbReference type="InterPro" id="IPR001948">
    <property type="entry name" value="Peptidase_M18"/>
</dbReference>
<dbReference type="SUPFAM" id="SSF101821">
    <property type="entry name" value="Aminopeptidase/glucanase lid domain"/>
    <property type="match status" value="1"/>
</dbReference>
<comment type="similarity">
    <text evidence="3 11">Belongs to the peptidase M18 family.</text>
</comment>
<evidence type="ECO:0000256" key="7">
    <source>
        <dbReference type="ARBA" id="ARBA00022723"/>
    </source>
</evidence>
<gene>
    <name evidence="12" type="ORF">TvY486_0021110</name>
</gene>